<dbReference type="AlphaFoldDB" id="A0A075H851"/>
<name>A0A075H851_9ARCH</name>
<dbReference type="CDD" id="cd21154">
    <property type="entry name" value="PUA_MJ1432-like"/>
    <property type="match status" value="1"/>
</dbReference>
<accession>A0A075H851</accession>
<dbReference type="GO" id="GO:0001731">
    <property type="term" value="P:formation of translation preinitiation complex"/>
    <property type="evidence" value="ECO:0007669"/>
    <property type="project" value="TreeGrafter"/>
</dbReference>
<proteinExistence type="predicted"/>
<evidence type="ECO:0000259" key="1">
    <source>
        <dbReference type="SMART" id="SM00359"/>
    </source>
</evidence>
<dbReference type="PROSITE" id="PS50890">
    <property type="entry name" value="PUA"/>
    <property type="match status" value="1"/>
</dbReference>
<dbReference type="NCBIfam" id="TIGR00451">
    <property type="entry name" value="unchar_dom_2"/>
    <property type="match status" value="1"/>
</dbReference>
<dbReference type="PIRSF" id="PIRSF005067">
    <property type="entry name" value="Tma_RNA-bind_prd"/>
    <property type="match status" value="1"/>
</dbReference>
<reference evidence="2" key="1">
    <citation type="journal article" date="2014" name="Genome Biol. Evol.">
        <title>Pangenome evidence for extensive interdomain horizontal transfer affecting lineage core and shell genes in uncultured planktonic thaumarchaeota and euryarchaeota.</title>
        <authorList>
            <person name="Deschamps P."/>
            <person name="Zivanovic Y."/>
            <person name="Moreira D."/>
            <person name="Rodriguez-Valera F."/>
            <person name="Lopez-Garcia P."/>
        </authorList>
    </citation>
    <scope>NUCLEOTIDE SEQUENCE</scope>
</reference>
<dbReference type="Gene3D" id="3.10.450.120">
    <property type="entry name" value="Pre-PUA domain, domain 1"/>
    <property type="match status" value="1"/>
</dbReference>
<dbReference type="InterPro" id="IPR002478">
    <property type="entry name" value="PUA"/>
</dbReference>
<dbReference type="Pfam" id="PF01472">
    <property type="entry name" value="PUA"/>
    <property type="match status" value="1"/>
</dbReference>
<protein>
    <submittedName>
        <fullName evidence="2">PUA domain-containing protein</fullName>
    </submittedName>
</protein>
<dbReference type="InterPro" id="IPR036974">
    <property type="entry name" value="PUA_sf"/>
</dbReference>
<dbReference type="Gene3D" id="2.30.130.10">
    <property type="entry name" value="PUA domain"/>
    <property type="match status" value="1"/>
</dbReference>
<dbReference type="FunFam" id="2.30.130.10:FF:000017">
    <property type="entry name" value="RNA-binding protein, containing PUA domain"/>
    <property type="match status" value="1"/>
</dbReference>
<dbReference type="InterPro" id="IPR015947">
    <property type="entry name" value="PUA-like_sf"/>
</dbReference>
<organism evidence="2">
    <name type="scientific">uncultured marine thaumarchaeote KM3_57_B01</name>
    <dbReference type="NCBI Taxonomy" id="1456205"/>
    <lineage>
        <taxon>Archaea</taxon>
        <taxon>Nitrososphaerota</taxon>
        <taxon>environmental samples</taxon>
    </lineage>
</organism>
<dbReference type="GO" id="GO:0003723">
    <property type="term" value="F:RNA binding"/>
    <property type="evidence" value="ECO:0007669"/>
    <property type="project" value="InterPro"/>
</dbReference>
<dbReference type="PANTHER" id="PTHR22798">
    <property type="entry name" value="MCT-1 PROTEIN"/>
    <property type="match status" value="1"/>
</dbReference>
<dbReference type="SMART" id="SM00359">
    <property type="entry name" value="PUA"/>
    <property type="match status" value="1"/>
</dbReference>
<sequence length="156" mass="17868">MKTNLISKSETTQLLKIVSEKWKIDLPKVKNLKVYEIDDEIQLITGNEIKILKIKDEHLPFLSEITTLEKFPYVQVDMGAVKFMCKGANLMRPGIKKFSEFSKDDIVCIVEESQNKFLAVGKSIVDSSELDNMDKGEVLKNLHYISDKAWEISKTL</sequence>
<dbReference type="PANTHER" id="PTHR22798:SF0">
    <property type="entry name" value="MALIGNANT T-CELL-AMPLIFIED SEQUENCE 1"/>
    <property type="match status" value="1"/>
</dbReference>
<dbReference type="InterPro" id="IPR004521">
    <property type="entry name" value="Uncharacterised_CHP00451"/>
</dbReference>
<dbReference type="InterPro" id="IPR016437">
    <property type="entry name" value="MCT-1/Tma20"/>
</dbReference>
<dbReference type="EMBL" id="KF900952">
    <property type="protein sequence ID" value="AIF12716.1"/>
    <property type="molecule type" value="Genomic_DNA"/>
</dbReference>
<evidence type="ECO:0000313" key="2">
    <source>
        <dbReference type="EMBL" id="AIF12716.1"/>
    </source>
</evidence>
<feature type="domain" description="PUA" evidence="1">
    <location>
        <begin position="72"/>
        <end position="146"/>
    </location>
</feature>
<dbReference type="SUPFAM" id="SSF88697">
    <property type="entry name" value="PUA domain-like"/>
    <property type="match status" value="1"/>
</dbReference>